<keyword evidence="1" id="KW-0934">Plastid</keyword>
<proteinExistence type="predicted"/>
<evidence type="ECO:0000313" key="1">
    <source>
        <dbReference type="EMBL" id="ARR28464.1"/>
    </source>
</evidence>
<accession>A0A3S5FWT8</accession>
<keyword evidence="1" id="KW-0150">Chloroplast</keyword>
<dbReference type="EMBL" id="KX809677">
    <property type="protein sequence ID" value="ARR28464.1"/>
    <property type="molecule type" value="Genomic_DNA"/>
</dbReference>
<protein>
    <submittedName>
        <fullName evidence="1">Uncharacterized protein</fullName>
    </submittedName>
</protein>
<sequence length="142" mass="17196">MHKFYQMYENREKPLTSKVSLPGLEEFFEELEDIDWELRTLNELKHYDVTLYKAILETTTLEDFGLYTWSFKLIYIFLICIGDVDFVKEQIIEFQENGLEIFRVYCDFVELLIKSCKHPTVENDYQVAEKFYKLPPLKNDFY</sequence>
<dbReference type="AlphaFoldDB" id="A0A3S5FWT8"/>
<name>A0A3S5FWT8_9CHLO</name>
<gene>
    <name evidence="1" type="primary">orf142</name>
</gene>
<geneLocation type="chloroplast" evidence="1"/>
<reference evidence="1" key="1">
    <citation type="submission" date="2016-08" db="EMBL/GenBank/DDBJ databases">
        <authorList>
            <person name="Wang Bo."/>
            <person name="Zheng Fengrong."/>
            <person name="Wang Xin."/>
            <person name="Du Fei."/>
        </authorList>
    </citation>
    <scope>NUCLEOTIDE SEQUENCE</scope>
</reference>
<organism evidence="1">
    <name type="scientific">Caulerpa okamurae</name>
    <dbReference type="NCBI Taxonomy" id="118247"/>
    <lineage>
        <taxon>Eukaryota</taxon>
        <taxon>Viridiplantae</taxon>
        <taxon>Chlorophyta</taxon>
        <taxon>core chlorophytes</taxon>
        <taxon>Ulvophyceae</taxon>
        <taxon>TCBD clade</taxon>
        <taxon>Bryopsidales</taxon>
        <taxon>Halimedineae</taxon>
        <taxon>Caulerpaceae</taxon>
        <taxon>Caulerpa</taxon>
    </lineage>
</organism>